<dbReference type="Pfam" id="PF11561">
    <property type="entry name" value="Saw1"/>
    <property type="match status" value="1"/>
</dbReference>
<gene>
    <name evidence="1" type="ORF">SCODWIG_00544</name>
</gene>
<dbReference type="VEuPathDB" id="FungiDB:SCODWIG_00544"/>
<dbReference type="InterPro" id="IPR021624">
    <property type="entry name" value="Saw1"/>
</dbReference>
<sequence length="349" mass="40153">MAPNITFLKINNNSVLPLRVFVNRREVFKKFNKKTGYDSNSKIDNIVFEAPVLSNNSIIRLRSPLVSIYLSNKDLKSLCQDLKDDLLLIIYELGNNLIQNKILNKLKIQETHNVTSNTTKKNDKNKISFDEVTKLIHKMNNLEKGDDNSTHINGLTLNSKTIQRLSKYTFLIEFEHYWTVNIIIKDIRKLSKIRNILLLREAANMGVTANNENVNLPKSRVILSEYKDDKIGTSALGEEKETDDKFNNDDNDIDNPDNLLQYTGSMDSMQVSIRTIKHKKTTKILIEDEDSVSEIRNAVVTVDEDTELNREDEKIKLVFGYDPTWNLGHCIDIQVLSRPRRSTVRPSET</sequence>
<accession>A0A376B294</accession>
<evidence type="ECO:0000313" key="1">
    <source>
        <dbReference type="EMBL" id="SSD58783.1"/>
    </source>
</evidence>
<keyword evidence="2" id="KW-1185">Reference proteome</keyword>
<reference evidence="2" key="1">
    <citation type="submission" date="2018-06" db="EMBL/GenBank/DDBJ databases">
        <authorList>
            <person name="Guldener U."/>
        </authorList>
    </citation>
    <scope>NUCLEOTIDE SEQUENCE [LARGE SCALE GENOMIC DNA]</scope>
    <source>
        <strain evidence="2">UTAD17</strain>
    </source>
</reference>
<protein>
    <submittedName>
        <fullName evidence="1">Uncharacterized protein</fullName>
    </submittedName>
</protein>
<evidence type="ECO:0000313" key="2">
    <source>
        <dbReference type="Proteomes" id="UP000262825"/>
    </source>
</evidence>
<dbReference type="EMBL" id="UFAJ01000047">
    <property type="protein sequence ID" value="SSD58783.1"/>
    <property type="molecule type" value="Genomic_DNA"/>
</dbReference>
<name>A0A376B294_9ASCO</name>
<dbReference type="AlphaFoldDB" id="A0A376B294"/>
<organism evidence="1 2">
    <name type="scientific">Saccharomycodes ludwigii</name>
    <dbReference type="NCBI Taxonomy" id="36035"/>
    <lineage>
        <taxon>Eukaryota</taxon>
        <taxon>Fungi</taxon>
        <taxon>Dikarya</taxon>
        <taxon>Ascomycota</taxon>
        <taxon>Saccharomycotina</taxon>
        <taxon>Saccharomycetes</taxon>
        <taxon>Saccharomycodales</taxon>
        <taxon>Saccharomycodaceae</taxon>
        <taxon>Saccharomycodes</taxon>
    </lineage>
</organism>
<dbReference type="GO" id="GO:0000736">
    <property type="term" value="P:double-strand break repair via single-strand annealing, removal of nonhomologous ends"/>
    <property type="evidence" value="ECO:0007669"/>
    <property type="project" value="InterPro"/>
</dbReference>
<dbReference type="GO" id="GO:0070336">
    <property type="term" value="F:flap-structured DNA binding"/>
    <property type="evidence" value="ECO:0007669"/>
    <property type="project" value="InterPro"/>
</dbReference>
<dbReference type="Proteomes" id="UP000262825">
    <property type="component" value="Unassembled WGS sequence"/>
</dbReference>
<proteinExistence type="predicted"/>